<comment type="caution">
    <text evidence="1">The sequence shown here is derived from an EMBL/GenBank/DDBJ whole genome shotgun (WGS) entry which is preliminary data.</text>
</comment>
<accession>A0ACC0IPT0</accession>
<name>A0ACC0IPT0_9ERIC</name>
<organism evidence="1 2">
    <name type="scientific">Camellia lanceoleosa</name>
    <dbReference type="NCBI Taxonomy" id="1840588"/>
    <lineage>
        <taxon>Eukaryota</taxon>
        <taxon>Viridiplantae</taxon>
        <taxon>Streptophyta</taxon>
        <taxon>Embryophyta</taxon>
        <taxon>Tracheophyta</taxon>
        <taxon>Spermatophyta</taxon>
        <taxon>Magnoliopsida</taxon>
        <taxon>eudicotyledons</taxon>
        <taxon>Gunneridae</taxon>
        <taxon>Pentapetalae</taxon>
        <taxon>asterids</taxon>
        <taxon>Ericales</taxon>
        <taxon>Theaceae</taxon>
        <taxon>Camellia</taxon>
    </lineage>
</organism>
<protein>
    <submittedName>
        <fullName evidence="1">Carboxylesterase 9</fullName>
    </submittedName>
</protein>
<sequence>MSQFDAYTHLNVALNPDGSLTRLLKLPTLPASDVELSGQIAVSRDVHLDHKKQTWIRIFRPTKLPSNDKSVVRLPIVVFFHGGGWIDFSADNALVHEGCNHLSSELPAIIISVAYRLAPEHRLPAQYDDAVDTLLWIQKQALDPQNGEKWLLDYGDFSRCYLYGCSNGGNIVFNAALRTLDLNLEPVKVKGLIMNQPMFGGQKRTKSEIKYAADQYLPLPAIDLYWELALPKGTDRDHRYANPMVNGPYREKVKSLMRCLLIGFGGDPMVDRQQQFLQMLVLNGVPVEARFDDIGFHGIDLIDSQRAVAVLNFIKDFIC</sequence>
<gene>
    <name evidence="1" type="ORF">LOK49_LG02G00510</name>
</gene>
<dbReference type="EMBL" id="CM045760">
    <property type="protein sequence ID" value="KAI8027917.1"/>
    <property type="molecule type" value="Genomic_DNA"/>
</dbReference>
<keyword evidence="2" id="KW-1185">Reference proteome</keyword>
<reference evidence="1 2" key="1">
    <citation type="journal article" date="2022" name="Plant J.">
        <title>Chromosome-level genome of Camellia lanceoleosa provides a valuable resource for understanding genome evolution and self-incompatibility.</title>
        <authorList>
            <person name="Gong W."/>
            <person name="Xiao S."/>
            <person name="Wang L."/>
            <person name="Liao Z."/>
            <person name="Chang Y."/>
            <person name="Mo W."/>
            <person name="Hu G."/>
            <person name="Li W."/>
            <person name="Zhao G."/>
            <person name="Zhu H."/>
            <person name="Hu X."/>
            <person name="Ji K."/>
            <person name="Xiang X."/>
            <person name="Song Q."/>
            <person name="Yuan D."/>
            <person name="Jin S."/>
            <person name="Zhang L."/>
        </authorList>
    </citation>
    <scope>NUCLEOTIDE SEQUENCE [LARGE SCALE GENOMIC DNA]</scope>
    <source>
        <strain evidence="1">SQ_2022a</strain>
    </source>
</reference>
<evidence type="ECO:0000313" key="2">
    <source>
        <dbReference type="Proteomes" id="UP001060215"/>
    </source>
</evidence>
<dbReference type="Proteomes" id="UP001060215">
    <property type="component" value="Chromosome 3"/>
</dbReference>
<evidence type="ECO:0000313" key="1">
    <source>
        <dbReference type="EMBL" id="KAI8027917.1"/>
    </source>
</evidence>
<proteinExistence type="predicted"/>